<comment type="caution">
    <text evidence="2">The sequence shown here is derived from an EMBL/GenBank/DDBJ whole genome shotgun (WGS) entry which is preliminary data.</text>
</comment>
<feature type="chain" id="PRO_5035844576" evidence="1">
    <location>
        <begin position="27"/>
        <end position="127"/>
    </location>
</feature>
<accession>A0A8T0V7N3</accession>
<organism evidence="2 3">
    <name type="scientific">Panicum virgatum</name>
    <name type="common">Blackwell switchgrass</name>
    <dbReference type="NCBI Taxonomy" id="38727"/>
    <lineage>
        <taxon>Eukaryota</taxon>
        <taxon>Viridiplantae</taxon>
        <taxon>Streptophyta</taxon>
        <taxon>Embryophyta</taxon>
        <taxon>Tracheophyta</taxon>
        <taxon>Spermatophyta</taxon>
        <taxon>Magnoliopsida</taxon>
        <taxon>Liliopsida</taxon>
        <taxon>Poales</taxon>
        <taxon>Poaceae</taxon>
        <taxon>PACMAD clade</taxon>
        <taxon>Panicoideae</taxon>
        <taxon>Panicodae</taxon>
        <taxon>Paniceae</taxon>
        <taxon>Panicinae</taxon>
        <taxon>Panicum</taxon>
        <taxon>Panicum sect. Hiantes</taxon>
    </lineage>
</organism>
<gene>
    <name evidence="2" type="ORF">PVAP13_2NG123003</name>
</gene>
<sequence>MASNSMASSPALVLLLLAMALTLATSAPVQALAPAPSPSSQAFCPPSFDSLEAFEENAKQNGAFFTSFLIFESPTGIASRVTGIQEGQNPTLNLCVCTYDPDLFSLLARPAFLSRPKVMCYLGSLPV</sequence>
<evidence type="ECO:0000256" key="1">
    <source>
        <dbReference type="SAM" id="SignalP"/>
    </source>
</evidence>
<feature type="signal peptide" evidence="1">
    <location>
        <begin position="1"/>
        <end position="26"/>
    </location>
</feature>
<dbReference type="Proteomes" id="UP000823388">
    <property type="component" value="Chromosome 2N"/>
</dbReference>
<reference evidence="2" key="1">
    <citation type="submission" date="2020-05" db="EMBL/GenBank/DDBJ databases">
        <title>WGS assembly of Panicum virgatum.</title>
        <authorList>
            <person name="Lovell J.T."/>
            <person name="Jenkins J."/>
            <person name="Shu S."/>
            <person name="Juenger T.E."/>
            <person name="Schmutz J."/>
        </authorList>
    </citation>
    <scope>NUCLEOTIDE SEQUENCE</scope>
    <source>
        <strain evidence="2">AP13</strain>
    </source>
</reference>
<keyword evidence="3" id="KW-1185">Reference proteome</keyword>
<protein>
    <submittedName>
        <fullName evidence="2">Uncharacterized protein</fullName>
    </submittedName>
</protein>
<evidence type="ECO:0000313" key="3">
    <source>
        <dbReference type="Proteomes" id="UP000823388"/>
    </source>
</evidence>
<proteinExistence type="predicted"/>
<evidence type="ECO:0000313" key="2">
    <source>
        <dbReference type="EMBL" id="KAG2632741.1"/>
    </source>
</evidence>
<dbReference type="AlphaFoldDB" id="A0A8T0V7N3"/>
<name>A0A8T0V7N3_PANVG</name>
<dbReference type="EMBL" id="CM029040">
    <property type="protein sequence ID" value="KAG2632741.1"/>
    <property type="molecule type" value="Genomic_DNA"/>
</dbReference>
<keyword evidence="1" id="KW-0732">Signal</keyword>